<dbReference type="EMBL" id="CP001841">
    <property type="protein sequence ID" value="AEF83188.1"/>
    <property type="molecule type" value="Genomic_DNA"/>
</dbReference>
<gene>
    <name evidence="2" type="ordered locus">TREAZ_2701</name>
</gene>
<evidence type="ECO:0000256" key="1">
    <source>
        <dbReference type="SAM" id="Phobius"/>
    </source>
</evidence>
<protein>
    <submittedName>
        <fullName evidence="2">Putative membrane protein</fullName>
    </submittedName>
</protein>
<feature type="transmembrane region" description="Helical" evidence="1">
    <location>
        <begin position="232"/>
        <end position="253"/>
    </location>
</feature>
<feature type="transmembrane region" description="Helical" evidence="1">
    <location>
        <begin position="204"/>
        <end position="225"/>
    </location>
</feature>
<proteinExistence type="predicted"/>
<name>F5YDR3_LEAAZ</name>
<feature type="transmembrane region" description="Helical" evidence="1">
    <location>
        <begin position="78"/>
        <end position="98"/>
    </location>
</feature>
<accession>F5YDR3</accession>
<evidence type="ECO:0000313" key="3">
    <source>
        <dbReference type="Proteomes" id="UP000009222"/>
    </source>
</evidence>
<reference evidence="2 3" key="2">
    <citation type="journal article" date="2011" name="ISME J.">
        <title>RNA-seq reveals cooperative metabolic interactions between two termite-gut spirochete species in co-culture.</title>
        <authorList>
            <person name="Rosenthal A.Z."/>
            <person name="Matson E.G."/>
            <person name="Eldar A."/>
            <person name="Leadbetter J.R."/>
        </authorList>
    </citation>
    <scope>NUCLEOTIDE SEQUENCE [LARGE SCALE GENOMIC DNA]</scope>
    <source>
        <strain evidence="3">ATCC BAA-888 / DSM 13862 / ZAS-9</strain>
    </source>
</reference>
<feature type="transmembrane region" description="Helical" evidence="1">
    <location>
        <begin position="273"/>
        <end position="292"/>
    </location>
</feature>
<dbReference type="InParanoid" id="F5YDR3"/>
<organism evidence="2 3">
    <name type="scientific">Leadbettera azotonutricia (strain ATCC BAA-888 / DSM 13862 / ZAS-9)</name>
    <name type="common">Treponema azotonutricium</name>
    <dbReference type="NCBI Taxonomy" id="545695"/>
    <lineage>
        <taxon>Bacteria</taxon>
        <taxon>Pseudomonadati</taxon>
        <taxon>Spirochaetota</taxon>
        <taxon>Spirochaetia</taxon>
        <taxon>Spirochaetales</taxon>
        <taxon>Breznakiellaceae</taxon>
        <taxon>Leadbettera</taxon>
    </lineage>
</organism>
<keyword evidence="1" id="KW-1133">Transmembrane helix</keyword>
<feature type="transmembrane region" description="Helical" evidence="1">
    <location>
        <begin position="7"/>
        <end position="32"/>
    </location>
</feature>
<evidence type="ECO:0000313" key="2">
    <source>
        <dbReference type="EMBL" id="AEF83188.1"/>
    </source>
</evidence>
<dbReference type="OrthoDB" id="359333at2"/>
<dbReference type="STRING" id="545695.TREAZ_2701"/>
<dbReference type="KEGG" id="taz:TREAZ_2701"/>
<dbReference type="Proteomes" id="UP000009222">
    <property type="component" value="Chromosome"/>
</dbReference>
<keyword evidence="1" id="KW-0812">Transmembrane</keyword>
<dbReference type="HOGENOM" id="CLU_915098_0_0_12"/>
<feature type="transmembrane region" description="Helical" evidence="1">
    <location>
        <begin position="52"/>
        <end position="71"/>
    </location>
</feature>
<sequence>MKNLAKLALFFSVSFVIAFLCFALLYFLALWIDAARMVSVDVEQSANLVTALGRALPAALYITILLALSYTARRKMPIPLSIIAIIVLSAIFTFGFSLGTRQIEGLNFALKSGASVRGRPGLILSRQNNAMVLLKESGNALGPRVVSLPGRQLFYQEVPMGPNNAALALPAMPFRDETPWFIRSMLIDFTLTAREFDDTFREGIIPFSIYAGALVFLLASLRFLLEASSWPLANLFLGALAFRGVLALDTFLGAKEINTLLVSFIGKRLPPSFITPLAFCALGILVILYTLLVHLARGRGAEDA</sequence>
<dbReference type="RefSeq" id="WP_015712832.1">
    <property type="nucleotide sequence ID" value="NC_015577.1"/>
</dbReference>
<dbReference type="eggNOG" id="ENOG5031DD0">
    <property type="taxonomic scope" value="Bacteria"/>
</dbReference>
<reference evidence="3" key="1">
    <citation type="submission" date="2009-12" db="EMBL/GenBank/DDBJ databases">
        <title>Complete sequence of Treponema azotonutricium strain ZAS-9.</title>
        <authorList>
            <person name="Tetu S.G."/>
            <person name="Matson E."/>
            <person name="Ren Q."/>
            <person name="Seshadri R."/>
            <person name="Elbourne L."/>
            <person name="Hassan K.A."/>
            <person name="Durkin A."/>
            <person name="Radune D."/>
            <person name="Mohamoud Y."/>
            <person name="Shay R."/>
            <person name="Jin S."/>
            <person name="Zhang X."/>
            <person name="Lucey K."/>
            <person name="Ballor N.R."/>
            <person name="Ottesen E."/>
            <person name="Rosenthal R."/>
            <person name="Allen A."/>
            <person name="Leadbetter J.R."/>
            <person name="Paulsen I.T."/>
        </authorList>
    </citation>
    <scope>NUCLEOTIDE SEQUENCE [LARGE SCALE GENOMIC DNA]</scope>
    <source>
        <strain evidence="3">ATCC BAA-888 / DSM 13862 / ZAS-9</strain>
    </source>
</reference>
<dbReference type="AlphaFoldDB" id="F5YDR3"/>
<keyword evidence="1" id="KW-0472">Membrane</keyword>
<keyword evidence="3" id="KW-1185">Reference proteome</keyword>